<sequence length="762" mass="83383">MNLRSMLHEPRRRVGEHNLTMNSVMVALPLSLPLLILLLPYCSSRHYATTSIGVVDVPLTAFLASSRRQHHRGVTLSETDAAASSLFARRISCSCHQHSMLAKSSTGISSSSRGNTNNRKWNGVASSSFYHVSPSTSTSTTLNSSSSSRSSSEYSDDEIDRFHNVNVAGVSVSPQGFLVLLQSEFDSNNNVAVGGSGVHDNDDGGANVDAGDKDIISTATSGLTFPILLTSAPLQDALTTTTIEDNVSSTSRSIDAPQLPELFQLHNNMDQSSVSSPEALTYLQLLNGVDMATPVLPPDILSLVCVWYAFLLLEEEEEELIIRSDAGEDGMENGNLVIVEDELGLNDSNNDDAMSTKSANKCRNEFQDALDYIRAMIRTTLPPDRNNLLSGSSSTATTSYLEASPGQRSKVQLPRVWLRGVRLQEVMMAVGENDDIEVDRSSTTTTSDAITTTIGRAPIQFTLECSVDDGSKMLDIPLFAIPTPTVREQQSTQQSVVQHPVESRLVEISNELLQELCHNYNVESSASFLSLALFQRYSIKSSGGGRGGDMNSGSSIPTLTVSNGLLKKLAELQERQYAIKKNDDGSTGARTRYCWELPTLDDRAMKNNDVNNNIDKVIQSQGLPFYRPLSQIREEGQRGLLKRDSGGSDMGADTTNKNDGSTNDPRRRKTKPLTLEQQAMQQKLLSAWKVASQRKDAGALERIQQAMEALEREVTYADDERDDEGEESTLKIIQRAMQLNKDESDRVQIPPARGGNNEFKLG</sequence>
<evidence type="ECO:0000313" key="4">
    <source>
        <dbReference type="Proteomes" id="UP001530293"/>
    </source>
</evidence>
<feature type="region of interest" description="Disordered" evidence="2">
    <location>
        <begin position="741"/>
        <end position="762"/>
    </location>
</feature>
<feature type="region of interest" description="Disordered" evidence="2">
    <location>
        <begin position="639"/>
        <end position="673"/>
    </location>
</feature>
<accession>A0ABD3MQ60</accession>
<evidence type="ECO:0000256" key="2">
    <source>
        <dbReference type="SAM" id="MobiDB-lite"/>
    </source>
</evidence>
<name>A0ABD3MQ60_9STRA</name>
<evidence type="ECO:0000256" key="1">
    <source>
        <dbReference type="SAM" id="Coils"/>
    </source>
</evidence>
<gene>
    <name evidence="3" type="ORF">ACHAWU_004135</name>
</gene>
<reference evidence="3 4" key="1">
    <citation type="submission" date="2024-10" db="EMBL/GenBank/DDBJ databases">
        <title>Updated reference genomes for cyclostephanoid diatoms.</title>
        <authorList>
            <person name="Roberts W.R."/>
            <person name="Alverson A.J."/>
        </authorList>
    </citation>
    <scope>NUCLEOTIDE SEQUENCE [LARGE SCALE GENOMIC DNA]</scope>
    <source>
        <strain evidence="3 4">AJA232-27</strain>
    </source>
</reference>
<organism evidence="3 4">
    <name type="scientific">Discostella pseudostelligera</name>
    <dbReference type="NCBI Taxonomy" id="259834"/>
    <lineage>
        <taxon>Eukaryota</taxon>
        <taxon>Sar</taxon>
        <taxon>Stramenopiles</taxon>
        <taxon>Ochrophyta</taxon>
        <taxon>Bacillariophyta</taxon>
        <taxon>Coscinodiscophyceae</taxon>
        <taxon>Thalassiosirophycidae</taxon>
        <taxon>Stephanodiscales</taxon>
        <taxon>Stephanodiscaceae</taxon>
        <taxon>Discostella</taxon>
    </lineage>
</organism>
<dbReference type="Proteomes" id="UP001530293">
    <property type="component" value="Unassembled WGS sequence"/>
</dbReference>
<protein>
    <submittedName>
        <fullName evidence="3">Uncharacterized protein</fullName>
    </submittedName>
</protein>
<feature type="compositionally biased region" description="Low complexity" evidence="2">
    <location>
        <begin position="133"/>
        <end position="153"/>
    </location>
</feature>
<comment type="caution">
    <text evidence="3">The sequence shown here is derived from an EMBL/GenBank/DDBJ whole genome shotgun (WGS) entry which is preliminary data.</text>
</comment>
<feature type="compositionally biased region" description="Low complexity" evidence="2">
    <location>
        <begin position="390"/>
        <end position="399"/>
    </location>
</feature>
<keyword evidence="1" id="KW-0175">Coiled coil</keyword>
<keyword evidence="4" id="KW-1185">Reference proteome</keyword>
<feature type="compositionally biased region" description="Polar residues" evidence="2">
    <location>
        <begin position="653"/>
        <end position="663"/>
    </location>
</feature>
<feature type="region of interest" description="Disordered" evidence="2">
    <location>
        <begin position="133"/>
        <end position="154"/>
    </location>
</feature>
<proteinExistence type="predicted"/>
<dbReference type="EMBL" id="JALLBG020000088">
    <property type="protein sequence ID" value="KAL3766135.1"/>
    <property type="molecule type" value="Genomic_DNA"/>
</dbReference>
<feature type="coiled-coil region" evidence="1">
    <location>
        <begin position="700"/>
        <end position="727"/>
    </location>
</feature>
<dbReference type="AlphaFoldDB" id="A0ABD3MQ60"/>
<evidence type="ECO:0000313" key="3">
    <source>
        <dbReference type="EMBL" id="KAL3766135.1"/>
    </source>
</evidence>
<feature type="region of interest" description="Disordered" evidence="2">
    <location>
        <begin position="384"/>
        <end position="405"/>
    </location>
</feature>